<evidence type="ECO:0008006" key="3">
    <source>
        <dbReference type="Google" id="ProtNLM"/>
    </source>
</evidence>
<keyword evidence="2" id="KW-1185">Reference proteome</keyword>
<evidence type="ECO:0000313" key="1">
    <source>
        <dbReference type="EMBL" id="QAA80836.1"/>
    </source>
</evidence>
<dbReference type="KEGG" id="aev:EI546_03420"/>
<dbReference type="CDD" id="cd14789">
    <property type="entry name" value="Tiki"/>
    <property type="match status" value="1"/>
</dbReference>
<dbReference type="EMBL" id="CP034951">
    <property type="protein sequence ID" value="QAA80836.1"/>
    <property type="molecule type" value="Genomic_DNA"/>
</dbReference>
<dbReference type="Proteomes" id="UP000285517">
    <property type="component" value="Chromosome"/>
</dbReference>
<protein>
    <recommendedName>
        <fullName evidence="3">TraB/GumN family protein</fullName>
    </recommendedName>
</protein>
<proteinExistence type="predicted"/>
<name>A0A410G0N4_9FLAO</name>
<accession>A0A410G0N4</accession>
<dbReference type="InterPro" id="IPR002816">
    <property type="entry name" value="TraB/PrgY/GumN_fam"/>
</dbReference>
<gene>
    <name evidence="1" type="ORF">EI546_03420</name>
</gene>
<evidence type="ECO:0000313" key="2">
    <source>
        <dbReference type="Proteomes" id="UP000285517"/>
    </source>
</evidence>
<dbReference type="OrthoDB" id="9798714at2"/>
<organism evidence="1 2">
    <name type="scientific">Aequorivita ciconiae</name>
    <dbReference type="NCBI Taxonomy" id="2494375"/>
    <lineage>
        <taxon>Bacteria</taxon>
        <taxon>Pseudomonadati</taxon>
        <taxon>Bacteroidota</taxon>
        <taxon>Flavobacteriia</taxon>
        <taxon>Flavobacteriales</taxon>
        <taxon>Flavobacteriaceae</taxon>
        <taxon>Aequorivita</taxon>
    </lineage>
</organism>
<sequence>MLIFLLFQISIISFGQNTILWSVKDPSTNKTSYLLGTLHQIGNSFVDSIPQIKKALKSSELAIFETTNAGNAVSELMNLRKGNNDYKNNLKQSDLAYLDEISSDWKVPVSKLSPMELLIKLQQTYVETQCGTVKPSDKWKHFEQYLKNLATENSIKLYGLETDSLQIELINSLSKTKMTWKDVEKPIHTIIIDIKKHRNINRNCQSAQEYMNMQFDYQFQETCGNKELRTRNESWIPQLAKILLKKIVLSLLVYSIFMDNVD</sequence>
<dbReference type="AlphaFoldDB" id="A0A410G0N4"/>
<reference evidence="1 2" key="1">
    <citation type="submission" date="2019-01" db="EMBL/GenBank/DDBJ databases">
        <title>Complete genome sequencing of Aequorivita sp. H23M31.</title>
        <authorList>
            <person name="Bae J.-W."/>
        </authorList>
    </citation>
    <scope>NUCLEOTIDE SEQUENCE [LARGE SCALE GENOMIC DNA]</scope>
    <source>
        <strain evidence="1 2">H23M31</strain>
    </source>
</reference>
<dbReference type="Pfam" id="PF01963">
    <property type="entry name" value="TraB_PrgY_gumN"/>
    <property type="match status" value="1"/>
</dbReference>